<protein>
    <submittedName>
        <fullName evidence="1">Uncharacterized protein</fullName>
    </submittedName>
</protein>
<dbReference type="EMBL" id="CAIIXF020000009">
    <property type="protein sequence ID" value="CAH1795157.1"/>
    <property type="molecule type" value="Genomic_DNA"/>
</dbReference>
<reference evidence="1" key="1">
    <citation type="submission" date="2022-03" db="EMBL/GenBank/DDBJ databases">
        <authorList>
            <person name="Martin C."/>
        </authorList>
    </citation>
    <scope>NUCLEOTIDE SEQUENCE</scope>
</reference>
<dbReference type="AlphaFoldDB" id="A0A8S4PPP8"/>
<dbReference type="Proteomes" id="UP000749559">
    <property type="component" value="Unassembled WGS sequence"/>
</dbReference>
<proteinExistence type="predicted"/>
<sequence length="112" mass="12297">RLNQYDNTAIRVRIFPYIQVAREPIGLSVRNLKCTPSVVYALFVHPQLCTPSAKCAFRYVHNQVCMPSAICALSYVHPQLCILSGKSALSYACPLSSGMSALSYVSPQVCSL</sequence>
<gene>
    <name evidence="1" type="ORF">OFUS_LOCUS19733</name>
</gene>
<feature type="non-terminal residue" evidence="1">
    <location>
        <position position="1"/>
    </location>
</feature>
<organism evidence="1 2">
    <name type="scientific">Owenia fusiformis</name>
    <name type="common">Polychaete worm</name>
    <dbReference type="NCBI Taxonomy" id="6347"/>
    <lineage>
        <taxon>Eukaryota</taxon>
        <taxon>Metazoa</taxon>
        <taxon>Spiralia</taxon>
        <taxon>Lophotrochozoa</taxon>
        <taxon>Annelida</taxon>
        <taxon>Polychaeta</taxon>
        <taxon>Sedentaria</taxon>
        <taxon>Canalipalpata</taxon>
        <taxon>Sabellida</taxon>
        <taxon>Oweniida</taxon>
        <taxon>Oweniidae</taxon>
        <taxon>Owenia</taxon>
    </lineage>
</organism>
<comment type="caution">
    <text evidence="1">The sequence shown here is derived from an EMBL/GenBank/DDBJ whole genome shotgun (WGS) entry which is preliminary data.</text>
</comment>
<keyword evidence="2" id="KW-1185">Reference proteome</keyword>
<accession>A0A8S4PPP8</accession>
<evidence type="ECO:0000313" key="2">
    <source>
        <dbReference type="Proteomes" id="UP000749559"/>
    </source>
</evidence>
<name>A0A8S4PPP8_OWEFU</name>
<evidence type="ECO:0000313" key="1">
    <source>
        <dbReference type="EMBL" id="CAH1795157.1"/>
    </source>
</evidence>